<evidence type="ECO:0000313" key="5">
    <source>
        <dbReference type="Proteomes" id="UP000231019"/>
    </source>
</evidence>
<dbReference type="GO" id="GO:0009190">
    <property type="term" value="P:cyclic nucleotide biosynthetic process"/>
    <property type="evidence" value="ECO:0007669"/>
    <property type="project" value="InterPro"/>
</dbReference>
<accession>A0A2M7G6U3</accession>
<dbReference type="PANTHER" id="PTHR16305">
    <property type="entry name" value="TESTICULAR SOLUBLE ADENYLYL CYCLASE"/>
    <property type="match status" value="1"/>
</dbReference>
<evidence type="ECO:0000313" key="4">
    <source>
        <dbReference type="EMBL" id="PIW17774.1"/>
    </source>
</evidence>
<dbReference type="GO" id="GO:0005737">
    <property type="term" value="C:cytoplasm"/>
    <property type="evidence" value="ECO:0007669"/>
    <property type="project" value="TreeGrafter"/>
</dbReference>
<keyword evidence="2" id="KW-0067">ATP-binding</keyword>
<reference evidence="4 5" key="1">
    <citation type="submission" date="2017-09" db="EMBL/GenBank/DDBJ databases">
        <title>Depth-based differentiation of microbial function through sediment-hosted aquifers and enrichment of novel symbionts in the deep terrestrial subsurface.</title>
        <authorList>
            <person name="Probst A.J."/>
            <person name="Ladd B."/>
            <person name="Jarett J.K."/>
            <person name="Geller-Mcgrath D.E."/>
            <person name="Sieber C.M."/>
            <person name="Emerson J.B."/>
            <person name="Anantharaman K."/>
            <person name="Thomas B.C."/>
            <person name="Malmstrom R."/>
            <person name="Stieglmeier M."/>
            <person name="Klingl A."/>
            <person name="Woyke T."/>
            <person name="Ryan C.M."/>
            <person name="Banfield J.F."/>
        </authorList>
    </citation>
    <scope>NUCLEOTIDE SEQUENCE [LARGE SCALE GENOMIC DNA]</scope>
    <source>
        <strain evidence="4">CG17_big_fil_post_rev_8_21_14_2_50_48_46</strain>
    </source>
</reference>
<sequence length="1308" mass="146649">MQTSLESLFSGYVPRVVRQRLSRGPDQLPFLWSDQGIVLFADISGFTRLAEQLGQEGSEGIETLSQTLNLYFGGLLERIRAWDGDVIKFAGDALLAVWSRSLVPESNAMLISRAAACALEMQVLSQGLRTKMPMPLQIRIGLEWGDLLFLHLQNRHQHWELILSGAGVSSAFAAEGMAQPGQVVLGPQALSWCPPETGYQAIAEHYGILHTLPDISRPNEPYFQETALPDAWLLNYLPEVVRYRLAAGQQNWLAELRTVSVLFLLLPALTPEQLPRWLSLIQEKISFHGGTVNKINLDEKGLSLLSVFGLPPASHENNAQRAVTAALELESLLAGFSLTASMGITSGRVFCGEVGSDWRREYTLLGDTVNTAARLMQFAKEKIVVDRQTWSLTQSQFEFDELAPVLLKGKNTPLEIYSPRMALARHFHYDSQVGRLAETEKLLEIARQLSQYRSSSLVFLEGEAGVGKTTLVRHLQTEAARLGSALLMTEADALQQHTPWYAWQRVFCDLLGISVHLPSRLRLEQLRGHMSFYPHLSEYIPLLGPVLDLEIPDNATTLSFRGEARIQNTLDILTAVLQDAVSVEPLIVVLDDSQWLDSLSWQLVEQVRYEVPGLMVVLVCRPLANADDKTPQICLRAWENLQKSPLAEHMILGRMPAAEIETLVASKLGVHSVPAAVLDLIASRAEGHPFFSQELALSLRENGHLKVNQGQCELSLSPEELRQLQLPNSIEGAIVSRLDRLLPTQQLAMKIASVIGRQFDFKALYDIYPLVQDREGLLDSLRALENINMIQLVGVFPSLSYVFRHNLTHQAIYSLLLSEQRRELHQQVAAWLEQEFEDDLTAHATLLAYHWTQARVAVKSCQYLLISGQSALEDGLYQQAIFFLLQSLQHAGFEMSHDWMATVHQGLGEAHYGLGQLTESQRHLQKSLTLSGWPPPPADLAPRQLLPQILTQLRHRIRPGQVWIDPDEKKRLLAAAQTCERLGQIYYLNGEKTLGLYNALLIVNLCEEAGPSPQLARAYANIALICGFLGQRPIAEYFARKALQQAEVLDDLSSRAWVFQLTGLYSLGQAQWEQAEYGLFQSTELYRRQKDLRHCNESMGLLAQVRFYQGQIERALELSQQSSQLARQRGDKELESRSLETQARVHLLQDRIQLALSLAKQSRALAESLGGRLRVQSQAILLRLALKAGDLQQAHRLAQELVDLKDNSQEAISATDLEVFTAEMEYLLHCEGAGEMACLPQSVLELREAFQEFAHRFPMAGPRFELYQGKIAQFQEQLSSARSHWKKSIKLAKRLGMLAEIQAAEALL</sequence>
<dbReference type="InterPro" id="IPR001054">
    <property type="entry name" value="A/G_cyclase"/>
</dbReference>
<feature type="domain" description="Guanylate cyclase" evidence="3">
    <location>
        <begin position="37"/>
        <end position="175"/>
    </location>
</feature>
<protein>
    <recommendedName>
        <fullName evidence="3">Guanylate cyclase domain-containing protein</fullName>
    </recommendedName>
</protein>
<dbReference type="SMART" id="SM00044">
    <property type="entry name" value="CYCc"/>
    <property type="match status" value="1"/>
</dbReference>
<keyword evidence="1" id="KW-0547">Nucleotide-binding</keyword>
<evidence type="ECO:0000256" key="1">
    <source>
        <dbReference type="ARBA" id="ARBA00022741"/>
    </source>
</evidence>
<dbReference type="EMBL" id="PFFQ01000020">
    <property type="protein sequence ID" value="PIW17774.1"/>
    <property type="molecule type" value="Genomic_DNA"/>
</dbReference>
<feature type="domain" description="Guanylate cyclase" evidence="3">
    <location>
        <begin position="301"/>
        <end position="376"/>
    </location>
</feature>
<dbReference type="PROSITE" id="PS50125">
    <property type="entry name" value="GUANYLATE_CYCLASE_2"/>
    <property type="match status" value="2"/>
</dbReference>
<dbReference type="InterPro" id="IPR027417">
    <property type="entry name" value="P-loop_NTPase"/>
</dbReference>
<dbReference type="SUPFAM" id="SSF55073">
    <property type="entry name" value="Nucleotide cyclase"/>
    <property type="match status" value="2"/>
</dbReference>
<evidence type="ECO:0000259" key="3">
    <source>
        <dbReference type="PROSITE" id="PS50125"/>
    </source>
</evidence>
<dbReference type="GO" id="GO:0004016">
    <property type="term" value="F:adenylate cyclase activity"/>
    <property type="evidence" value="ECO:0007669"/>
    <property type="project" value="TreeGrafter"/>
</dbReference>
<dbReference type="CDD" id="cd07302">
    <property type="entry name" value="CHD"/>
    <property type="match status" value="2"/>
</dbReference>
<dbReference type="GO" id="GO:0005524">
    <property type="term" value="F:ATP binding"/>
    <property type="evidence" value="ECO:0007669"/>
    <property type="project" value="UniProtKB-KW"/>
</dbReference>
<comment type="caution">
    <text evidence="4">The sequence shown here is derived from an EMBL/GenBank/DDBJ whole genome shotgun (WGS) entry which is preliminary data.</text>
</comment>
<dbReference type="Pfam" id="PF13424">
    <property type="entry name" value="TPR_12"/>
    <property type="match status" value="1"/>
</dbReference>
<dbReference type="SUPFAM" id="SSF48452">
    <property type="entry name" value="TPR-like"/>
    <property type="match status" value="2"/>
</dbReference>
<dbReference type="InterPro" id="IPR019734">
    <property type="entry name" value="TPR_rpt"/>
</dbReference>
<dbReference type="InterPro" id="IPR041664">
    <property type="entry name" value="AAA_16"/>
</dbReference>
<dbReference type="PANTHER" id="PTHR16305:SF28">
    <property type="entry name" value="GUANYLATE CYCLASE DOMAIN-CONTAINING PROTEIN"/>
    <property type="match status" value="1"/>
</dbReference>
<dbReference type="Proteomes" id="UP000231019">
    <property type="component" value="Unassembled WGS sequence"/>
</dbReference>
<dbReference type="Pfam" id="PF13191">
    <property type="entry name" value="AAA_16"/>
    <property type="match status" value="1"/>
</dbReference>
<dbReference type="InterPro" id="IPR029787">
    <property type="entry name" value="Nucleotide_cyclase"/>
</dbReference>
<dbReference type="Pfam" id="PF00211">
    <property type="entry name" value="Guanylate_cyc"/>
    <property type="match status" value="2"/>
</dbReference>
<dbReference type="GO" id="GO:0035556">
    <property type="term" value="P:intracellular signal transduction"/>
    <property type="evidence" value="ECO:0007669"/>
    <property type="project" value="InterPro"/>
</dbReference>
<name>A0A2M7G6U3_9BACT</name>
<dbReference type="Gene3D" id="3.30.70.1230">
    <property type="entry name" value="Nucleotide cyclase"/>
    <property type="match status" value="2"/>
</dbReference>
<proteinExistence type="predicted"/>
<dbReference type="SUPFAM" id="SSF52540">
    <property type="entry name" value="P-loop containing nucleoside triphosphate hydrolases"/>
    <property type="match status" value="1"/>
</dbReference>
<evidence type="ECO:0000256" key="2">
    <source>
        <dbReference type="ARBA" id="ARBA00022840"/>
    </source>
</evidence>
<dbReference type="SMART" id="SM00028">
    <property type="entry name" value="TPR"/>
    <property type="match status" value="6"/>
</dbReference>
<organism evidence="4 5">
    <name type="scientific">bacterium (Candidatus Blackallbacteria) CG17_big_fil_post_rev_8_21_14_2_50_48_46</name>
    <dbReference type="NCBI Taxonomy" id="2014261"/>
    <lineage>
        <taxon>Bacteria</taxon>
        <taxon>Candidatus Blackallbacteria</taxon>
    </lineage>
</organism>
<dbReference type="Gene3D" id="3.40.50.300">
    <property type="entry name" value="P-loop containing nucleotide triphosphate hydrolases"/>
    <property type="match status" value="1"/>
</dbReference>
<gene>
    <name evidence="4" type="ORF">COW36_07465</name>
</gene>
<dbReference type="InterPro" id="IPR011990">
    <property type="entry name" value="TPR-like_helical_dom_sf"/>
</dbReference>
<dbReference type="Gene3D" id="1.25.40.10">
    <property type="entry name" value="Tetratricopeptide repeat domain"/>
    <property type="match status" value="2"/>
</dbReference>